<organism evidence="2 3">
    <name type="scientific">Podospora fimiseda</name>
    <dbReference type="NCBI Taxonomy" id="252190"/>
    <lineage>
        <taxon>Eukaryota</taxon>
        <taxon>Fungi</taxon>
        <taxon>Dikarya</taxon>
        <taxon>Ascomycota</taxon>
        <taxon>Pezizomycotina</taxon>
        <taxon>Sordariomycetes</taxon>
        <taxon>Sordariomycetidae</taxon>
        <taxon>Sordariales</taxon>
        <taxon>Podosporaceae</taxon>
        <taxon>Podospora</taxon>
    </lineage>
</organism>
<proteinExistence type="predicted"/>
<reference evidence="2" key="1">
    <citation type="journal article" date="2023" name="Mol. Phylogenet. Evol.">
        <title>Genome-scale phylogeny and comparative genomics of the fungal order Sordariales.</title>
        <authorList>
            <person name="Hensen N."/>
            <person name="Bonometti L."/>
            <person name="Westerberg I."/>
            <person name="Brannstrom I.O."/>
            <person name="Guillou S."/>
            <person name="Cros-Aarteil S."/>
            <person name="Calhoun S."/>
            <person name="Haridas S."/>
            <person name="Kuo A."/>
            <person name="Mondo S."/>
            <person name="Pangilinan J."/>
            <person name="Riley R."/>
            <person name="LaButti K."/>
            <person name="Andreopoulos B."/>
            <person name="Lipzen A."/>
            <person name="Chen C."/>
            <person name="Yan M."/>
            <person name="Daum C."/>
            <person name="Ng V."/>
            <person name="Clum A."/>
            <person name="Steindorff A."/>
            <person name="Ohm R.A."/>
            <person name="Martin F."/>
            <person name="Silar P."/>
            <person name="Natvig D.O."/>
            <person name="Lalanne C."/>
            <person name="Gautier V."/>
            <person name="Ament-Velasquez S.L."/>
            <person name="Kruys A."/>
            <person name="Hutchinson M.I."/>
            <person name="Powell A.J."/>
            <person name="Barry K."/>
            <person name="Miller A.N."/>
            <person name="Grigoriev I.V."/>
            <person name="Debuchy R."/>
            <person name="Gladieux P."/>
            <person name="Hiltunen Thoren M."/>
            <person name="Johannesson H."/>
        </authorList>
    </citation>
    <scope>NUCLEOTIDE SEQUENCE</scope>
    <source>
        <strain evidence="2">CBS 990.96</strain>
    </source>
</reference>
<name>A0AAN6YTD9_9PEZI</name>
<feature type="domain" description="Heterokaryon incompatibility" evidence="1">
    <location>
        <begin position="255"/>
        <end position="405"/>
    </location>
</feature>
<dbReference type="EMBL" id="MU865455">
    <property type="protein sequence ID" value="KAK4222767.1"/>
    <property type="molecule type" value="Genomic_DNA"/>
</dbReference>
<dbReference type="InterPro" id="IPR010730">
    <property type="entry name" value="HET"/>
</dbReference>
<evidence type="ECO:0000313" key="2">
    <source>
        <dbReference type="EMBL" id="KAK4222767.1"/>
    </source>
</evidence>
<accession>A0AAN6YTD9</accession>
<protein>
    <submittedName>
        <fullName evidence="2">HET-domain-containing protein</fullName>
    </submittedName>
</protein>
<gene>
    <name evidence="2" type="ORF">QBC38DRAFT_374432</name>
</gene>
<comment type="caution">
    <text evidence="2">The sequence shown here is derived from an EMBL/GenBank/DDBJ whole genome shotgun (WGS) entry which is preliminary data.</text>
</comment>
<evidence type="ECO:0000313" key="3">
    <source>
        <dbReference type="Proteomes" id="UP001301958"/>
    </source>
</evidence>
<keyword evidence="3" id="KW-1185">Reference proteome</keyword>
<sequence>MLWALCSAPAFLVQVLSFGYIKTVIRPPSLRNKDAFEDGRLCERCQQVLRRSSIISGSWLLLVKSCERFELYETAEAMQFPWRNCPLCEALLSQKVEDSRLSRAIEIRGAQGYGTMRLVATSRTLIGMEQQRVFLNVKHLNRFGIPIFAAISHEFPTIALTLDTSDGVPFRSLNLFEGRYKKPAPDVHVSTGSDTTLSMISGWIKDCATHHKDCKLPDKAAPFIPSRLLFVGTRHRPMLKLVFFTEIPGPPYPTYTALSHCWGGHIACRLLVENLDQRLQSIPEETLPKNFSDGINITRRLGISYIWIDSLCIIQDSEGGMDWQQESPTMGKVFAHAHCVIAATSSENSNGGCSRDRLVPLTERNLMASKSWRYFIPTSAPPVRTLFETRVDTAPLARRAWAFQERLLARRVIHFCSDVVLFECNTMQRSEFDEEGARYEEELYLVKNGKLSVWLGDAIVNRLIKFQGGKFKSKRARRGIRGALDVLQRLGPVWQNADRLMEQIEFCQRWFDIVGIYSKGALTVPTDKLVALSGVAELVEGHAQAPYLAGLWNYGPLELQLLWAIREPGVRKEQWCAPSWSWASSIGRVRPIWPRIDSTKLNNVSILFKAKVDHADVFWKGQSVDRVNSQIDAGMLTITGPTIKVYLRPSRCRKNTREVYLSFMGESEERGLRYGWMDKMKLKCARDWDFCSESDWALQSSFIVLHVLTIKMTEGDERSYGLLLREMADKVYERVGAFWSERLPTPRFLDHDREWKVEQVVIQ</sequence>
<dbReference type="Pfam" id="PF06985">
    <property type="entry name" value="HET"/>
    <property type="match status" value="1"/>
</dbReference>
<dbReference type="PANTHER" id="PTHR33112:SF9">
    <property type="entry name" value="HETEROKARYON INCOMPATIBILITY DOMAIN-CONTAINING PROTEIN"/>
    <property type="match status" value="1"/>
</dbReference>
<dbReference type="Proteomes" id="UP001301958">
    <property type="component" value="Unassembled WGS sequence"/>
</dbReference>
<evidence type="ECO:0000259" key="1">
    <source>
        <dbReference type="Pfam" id="PF06985"/>
    </source>
</evidence>
<reference evidence="2" key="2">
    <citation type="submission" date="2023-05" db="EMBL/GenBank/DDBJ databases">
        <authorList>
            <consortium name="Lawrence Berkeley National Laboratory"/>
            <person name="Steindorff A."/>
            <person name="Hensen N."/>
            <person name="Bonometti L."/>
            <person name="Westerberg I."/>
            <person name="Brannstrom I.O."/>
            <person name="Guillou S."/>
            <person name="Cros-Aarteil S."/>
            <person name="Calhoun S."/>
            <person name="Haridas S."/>
            <person name="Kuo A."/>
            <person name="Mondo S."/>
            <person name="Pangilinan J."/>
            <person name="Riley R."/>
            <person name="Labutti K."/>
            <person name="Andreopoulos B."/>
            <person name="Lipzen A."/>
            <person name="Chen C."/>
            <person name="Yanf M."/>
            <person name="Daum C."/>
            <person name="Ng V."/>
            <person name="Clum A."/>
            <person name="Ohm R."/>
            <person name="Martin F."/>
            <person name="Silar P."/>
            <person name="Natvig D."/>
            <person name="Lalanne C."/>
            <person name="Gautier V."/>
            <person name="Ament-Velasquez S.L."/>
            <person name="Kruys A."/>
            <person name="Hutchinson M.I."/>
            <person name="Powell A.J."/>
            <person name="Barry K."/>
            <person name="Miller A.N."/>
            <person name="Grigoriev I.V."/>
            <person name="Debuchy R."/>
            <person name="Gladieux P."/>
            <person name="Thoren M.H."/>
            <person name="Johannesson H."/>
        </authorList>
    </citation>
    <scope>NUCLEOTIDE SEQUENCE</scope>
    <source>
        <strain evidence="2">CBS 990.96</strain>
    </source>
</reference>
<dbReference type="PANTHER" id="PTHR33112">
    <property type="entry name" value="DOMAIN PROTEIN, PUTATIVE-RELATED"/>
    <property type="match status" value="1"/>
</dbReference>
<dbReference type="AlphaFoldDB" id="A0AAN6YTD9"/>